<dbReference type="InterPro" id="IPR018677">
    <property type="entry name" value="DUF2157"/>
</dbReference>
<evidence type="ECO:0000256" key="1">
    <source>
        <dbReference type="SAM" id="Phobius"/>
    </source>
</evidence>
<evidence type="ECO:0000313" key="4">
    <source>
        <dbReference type="Proteomes" id="UP000190140"/>
    </source>
</evidence>
<dbReference type="Pfam" id="PF09925">
    <property type="entry name" value="DUF2157"/>
    <property type="match status" value="1"/>
</dbReference>
<dbReference type="STRING" id="29349.CLOTH_18930"/>
<feature type="transmembrane region" description="Helical" evidence="1">
    <location>
        <begin position="302"/>
        <end position="318"/>
    </location>
</feature>
<name>A0A1V4I4L3_9FIRM</name>
<accession>A0A1V4I4L3</accession>
<keyword evidence="4" id="KW-1185">Reference proteome</keyword>
<feature type="transmembrane region" description="Helical" evidence="1">
    <location>
        <begin position="177"/>
        <end position="194"/>
    </location>
</feature>
<dbReference type="RefSeq" id="WP_158080501.1">
    <property type="nucleotide sequence ID" value="NZ_MZGW01000010.1"/>
</dbReference>
<proteinExistence type="predicted"/>
<keyword evidence="1" id="KW-0812">Transmembrane</keyword>
<feature type="transmembrane region" description="Helical" evidence="1">
    <location>
        <begin position="132"/>
        <end position="150"/>
    </location>
</feature>
<feature type="transmembrane region" description="Helical" evidence="1">
    <location>
        <begin position="106"/>
        <end position="126"/>
    </location>
</feature>
<dbReference type="EMBL" id="MZGW01000010">
    <property type="protein sequence ID" value="OPJ54928.1"/>
    <property type="molecule type" value="Genomic_DNA"/>
</dbReference>
<feature type="transmembrane region" description="Helical" evidence="1">
    <location>
        <begin position="46"/>
        <end position="67"/>
    </location>
</feature>
<feature type="transmembrane region" description="Helical" evidence="1">
    <location>
        <begin position="275"/>
        <end position="295"/>
    </location>
</feature>
<organism evidence="3 4">
    <name type="scientific">Alkalithermobacter paradoxus</name>
    <dbReference type="NCBI Taxonomy" id="29349"/>
    <lineage>
        <taxon>Bacteria</taxon>
        <taxon>Bacillati</taxon>
        <taxon>Bacillota</taxon>
        <taxon>Clostridia</taxon>
        <taxon>Peptostreptococcales</taxon>
        <taxon>Tepidibacteraceae</taxon>
        <taxon>Alkalithermobacter</taxon>
    </lineage>
</organism>
<feature type="domain" description="DUF2157" evidence="2">
    <location>
        <begin position="23"/>
        <end position="154"/>
    </location>
</feature>
<comment type="caution">
    <text evidence="3">The sequence shown here is derived from an EMBL/GenBank/DDBJ whole genome shotgun (WGS) entry which is preliminary data.</text>
</comment>
<protein>
    <recommendedName>
        <fullName evidence="2">DUF2157 domain-containing protein</fullName>
    </recommendedName>
</protein>
<feature type="transmembrane region" description="Helical" evidence="1">
    <location>
        <begin position="79"/>
        <end position="97"/>
    </location>
</feature>
<sequence length="357" mass="40975">MKKRIVSKSQFNFLEDELEFHKKQNIITSDQKNEILSQYALARINFVKIVLVIGAILVGLGVLSFIASNWDKINKISKFLIIIGMYIGVNGASFKLLKEYPKTSKSLLYLGIMIYGAGIFLVGQIFNYGGDFPNAFLLWGIGILPCALLFKEEIIFIFSHILFLVYLNGHFNFYDIPYLIILIIPLMYYLNIYFDNFKIGTFFNNLILLNSILYFLKKYNVDDLYVTWIFFGVGTYMYYGNIRLNRFIFKLQGIIVLGISGLALTSPYIWSRFDIFSNGKAISIAFAIVFVGFMLTLAKSGSLLSIVFICATILRYYFDTLYDFLPKSIFFIIGGVILLAFGNYFERMRKKGGDLVE</sequence>
<keyword evidence="1" id="KW-1133">Transmembrane helix</keyword>
<dbReference type="Proteomes" id="UP000190140">
    <property type="component" value="Unassembled WGS sequence"/>
</dbReference>
<keyword evidence="1" id="KW-0472">Membrane</keyword>
<dbReference type="AlphaFoldDB" id="A0A1V4I4L3"/>
<dbReference type="OrthoDB" id="5351773at2"/>
<gene>
    <name evidence="3" type="ORF">CLOTH_18930</name>
</gene>
<feature type="transmembrane region" description="Helical" evidence="1">
    <location>
        <begin position="324"/>
        <end position="345"/>
    </location>
</feature>
<feature type="transmembrane region" description="Helical" evidence="1">
    <location>
        <begin position="223"/>
        <end position="239"/>
    </location>
</feature>
<evidence type="ECO:0000313" key="3">
    <source>
        <dbReference type="EMBL" id="OPJ54928.1"/>
    </source>
</evidence>
<evidence type="ECO:0000259" key="2">
    <source>
        <dbReference type="Pfam" id="PF09925"/>
    </source>
</evidence>
<feature type="transmembrane region" description="Helical" evidence="1">
    <location>
        <begin position="251"/>
        <end position="269"/>
    </location>
</feature>
<reference evidence="3 4" key="1">
    <citation type="submission" date="2017-03" db="EMBL/GenBank/DDBJ databases">
        <title>Genome sequence of Clostridium thermoalcaliphilum DSM 7309.</title>
        <authorList>
            <person name="Poehlein A."/>
            <person name="Daniel R."/>
        </authorList>
    </citation>
    <scope>NUCLEOTIDE SEQUENCE [LARGE SCALE GENOMIC DNA]</scope>
    <source>
        <strain evidence="3 4">DSM 7309</strain>
    </source>
</reference>